<dbReference type="PANTHER" id="PTHR33178:SF10">
    <property type="entry name" value="STRESS-RESPONSE A_B BARREL DOMAIN-CONTAINING PROTEIN"/>
    <property type="match status" value="1"/>
</dbReference>
<accession>A0A2S0VTX0</accession>
<evidence type="ECO:0000256" key="1">
    <source>
        <dbReference type="ARBA" id="ARBA00011738"/>
    </source>
</evidence>
<dbReference type="SMART" id="SM00886">
    <property type="entry name" value="Dabb"/>
    <property type="match status" value="1"/>
</dbReference>
<gene>
    <name evidence="3" type="ORF">C2869_14955</name>
</gene>
<dbReference type="InterPro" id="IPR011008">
    <property type="entry name" value="Dimeric_a/b-barrel"/>
</dbReference>
<dbReference type="AlphaFoldDB" id="A0A2S0VTX0"/>
<organism evidence="3 4">
    <name type="scientific">Saccharobesus litoralis</name>
    <dbReference type="NCBI Taxonomy" id="2172099"/>
    <lineage>
        <taxon>Bacteria</taxon>
        <taxon>Pseudomonadati</taxon>
        <taxon>Pseudomonadota</taxon>
        <taxon>Gammaproteobacteria</taxon>
        <taxon>Alteromonadales</taxon>
        <taxon>Alteromonadaceae</taxon>
        <taxon>Saccharobesus</taxon>
    </lineage>
</organism>
<evidence type="ECO:0000313" key="3">
    <source>
        <dbReference type="EMBL" id="AWB67655.1"/>
    </source>
</evidence>
<dbReference type="InterPro" id="IPR013097">
    <property type="entry name" value="Dabb"/>
</dbReference>
<dbReference type="Gene3D" id="3.30.70.100">
    <property type="match status" value="1"/>
</dbReference>
<evidence type="ECO:0000259" key="2">
    <source>
        <dbReference type="PROSITE" id="PS51502"/>
    </source>
</evidence>
<feature type="domain" description="Stress-response A/B barrel" evidence="2">
    <location>
        <begin position="2"/>
        <end position="93"/>
    </location>
</feature>
<protein>
    <submittedName>
        <fullName evidence="3">Stress responsive alpha-beta barrel domain-containing protein</fullName>
    </submittedName>
</protein>
<proteinExistence type="predicted"/>
<dbReference type="RefSeq" id="WP_108603713.1">
    <property type="nucleotide sequence ID" value="NZ_CP026604.1"/>
</dbReference>
<dbReference type="PANTHER" id="PTHR33178">
    <property type="match status" value="1"/>
</dbReference>
<comment type="subunit">
    <text evidence="1">Homodimer.</text>
</comment>
<keyword evidence="4" id="KW-1185">Reference proteome</keyword>
<dbReference type="SUPFAM" id="SSF54909">
    <property type="entry name" value="Dimeric alpha+beta barrel"/>
    <property type="match status" value="1"/>
</dbReference>
<sequence>MIRHTVAFKLKHEIGSEAEQDFLTAAKALAAIETVEKFECLKQVSSKNDFAYGLSMEFADQSAYDFYNNHPDHVAFVEQRWLKEVVDFMEIDYVVIG</sequence>
<dbReference type="InterPro" id="IPR044662">
    <property type="entry name" value="HS1/DABB1-like"/>
</dbReference>
<name>A0A2S0VTX0_9ALTE</name>
<dbReference type="Pfam" id="PF07876">
    <property type="entry name" value="Dabb"/>
    <property type="match status" value="1"/>
</dbReference>
<reference evidence="3 4" key="1">
    <citation type="submission" date="2018-01" db="EMBL/GenBank/DDBJ databases">
        <title>Genome sequence of a Cantenovulum-like bacteria.</title>
        <authorList>
            <person name="Tan W.R."/>
            <person name="Lau N.-S."/>
            <person name="Go F."/>
            <person name="Amirul A.-A.A."/>
        </authorList>
    </citation>
    <scope>NUCLEOTIDE SEQUENCE [LARGE SCALE GENOMIC DNA]</scope>
    <source>
        <strain evidence="3 4">CCB-QB4</strain>
    </source>
</reference>
<dbReference type="PROSITE" id="PS51502">
    <property type="entry name" value="S_R_A_B_BARREL"/>
    <property type="match status" value="1"/>
</dbReference>
<dbReference type="KEGG" id="cate:C2869_14955"/>
<dbReference type="Proteomes" id="UP000244441">
    <property type="component" value="Chromosome"/>
</dbReference>
<dbReference type="EMBL" id="CP026604">
    <property type="protein sequence ID" value="AWB67655.1"/>
    <property type="molecule type" value="Genomic_DNA"/>
</dbReference>
<evidence type="ECO:0000313" key="4">
    <source>
        <dbReference type="Proteomes" id="UP000244441"/>
    </source>
</evidence>
<dbReference type="OrthoDB" id="9808130at2"/>